<feature type="compositionally biased region" description="Basic and acidic residues" evidence="7">
    <location>
        <begin position="300"/>
        <end position="312"/>
    </location>
</feature>
<protein>
    <submittedName>
        <fullName evidence="9">Forkhead box protein D3-like</fullName>
    </submittedName>
</protein>
<dbReference type="InterPro" id="IPR030456">
    <property type="entry name" value="TF_fork_head_CS_2"/>
</dbReference>
<feature type="compositionally biased region" description="Pro residues" evidence="7">
    <location>
        <begin position="826"/>
        <end position="842"/>
    </location>
</feature>
<dbReference type="AlphaFoldDB" id="A0AAV4H303"/>
<name>A0AAV4H303_9GAST</name>
<evidence type="ECO:0000256" key="3">
    <source>
        <dbReference type="ARBA" id="ARBA00023125"/>
    </source>
</evidence>
<evidence type="ECO:0000259" key="8">
    <source>
        <dbReference type="PROSITE" id="PS50039"/>
    </source>
</evidence>
<evidence type="ECO:0000256" key="4">
    <source>
        <dbReference type="ARBA" id="ARBA00023163"/>
    </source>
</evidence>
<dbReference type="Pfam" id="PF00250">
    <property type="entry name" value="Forkhead"/>
    <property type="match status" value="1"/>
</dbReference>
<feature type="compositionally biased region" description="Low complexity" evidence="7">
    <location>
        <begin position="650"/>
        <end position="663"/>
    </location>
</feature>
<evidence type="ECO:0000256" key="6">
    <source>
        <dbReference type="PROSITE-ProRule" id="PRU00089"/>
    </source>
</evidence>
<feature type="region of interest" description="Disordered" evidence="7">
    <location>
        <begin position="71"/>
        <end position="108"/>
    </location>
</feature>
<dbReference type="SUPFAM" id="SSF46785">
    <property type="entry name" value="Winged helix' DNA-binding domain"/>
    <property type="match status" value="1"/>
</dbReference>
<feature type="compositionally biased region" description="Low complexity" evidence="7">
    <location>
        <begin position="235"/>
        <end position="259"/>
    </location>
</feature>
<evidence type="ECO:0000313" key="10">
    <source>
        <dbReference type="Proteomes" id="UP000762676"/>
    </source>
</evidence>
<feature type="compositionally biased region" description="Basic and acidic residues" evidence="7">
    <location>
        <begin position="444"/>
        <end position="454"/>
    </location>
</feature>
<feature type="region of interest" description="Disordered" evidence="7">
    <location>
        <begin position="701"/>
        <end position="754"/>
    </location>
</feature>
<feature type="compositionally biased region" description="Basic and acidic residues" evidence="7">
    <location>
        <begin position="278"/>
        <end position="292"/>
    </location>
</feature>
<feature type="region of interest" description="Disordered" evidence="7">
    <location>
        <begin position="199"/>
        <end position="362"/>
    </location>
</feature>
<dbReference type="CDD" id="cd20048">
    <property type="entry name" value="FH_FOXD4-like"/>
    <property type="match status" value="1"/>
</dbReference>
<reference evidence="9 10" key="1">
    <citation type="journal article" date="2021" name="Elife">
        <title>Chloroplast acquisition without the gene transfer in kleptoplastic sea slugs, Plakobranchus ocellatus.</title>
        <authorList>
            <person name="Maeda T."/>
            <person name="Takahashi S."/>
            <person name="Yoshida T."/>
            <person name="Shimamura S."/>
            <person name="Takaki Y."/>
            <person name="Nagai Y."/>
            <person name="Toyoda A."/>
            <person name="Suzuki Y."/>
            <person name="Arimoto A."/>
            <person name="Ishii H."/>
            <person name="Satoh N."/>
            <person name="Nishiyama T."/>
            <person name="Hasebe M."/>
            <person name="Maruyama T."/>
            <person name="Minagawa J."/>
            <person name="Obokata J."/>
            <person name="Shigenobu S."/>
        </authorList>
    </citation>
    <scope>NUCLEOTIDE SEQUENCE [LARGE SCALE GENOMIC DNA]</scope>
</reference>
<dbReference type="PANTHER" id="PTHR11829:SF402">
    <property type="entry name" value="FORK HEAD DOMAIN-CONTAINING PROTEIN FD3-RELATED"/>
    <property type="match status" value="1"/>
</dbReference>
<dbReference type="PANTHER" id="PTHR11829">
    <property type="entry name" value="FORKHEAD BOX PROTEIN"/>
    <property type="match status" value="1"/>
</dbReference>
<keyword evidence="5 6" id="KW-0539">Nucleus</keyword>
<comment type="caution">
    <text evidence="9">The sequence shown here is derived from an EMBL/GenBank/DDBJ whole genome shotgun (WGS) entry which is preliminary data.</text>
</comment>
<feature type="compositionally biased region" description="Acidic residues" evidence="7">
    <location>
        <begin position="415"/>
        <end position="424"/>
    </location>
</feature>
<dbReference type="InterPro" id="IPR001766">
    <property type="entry name" value="Fork_head_dom"/>
</dbReference>
<feature type="region of interest" description="Disordered" evidence="7">
    <location>
        <begin position="788"/>
        <end position="844"/>
    </location>
</feature>
<feature type="compositionally biased region" description="Polar residues" evidence="7">
    <location>
        <begin position="200"/>
        <end position="216"/>
    </location>
</feature>
<evidence type="ECO:0000256" key="7">
    <source>
        <dbReference type="SAM" id="MobiDB-lite"/>
    </source>
</evidence>
<dbReference type="InterPro" id="IPR036390">
    <property type="entry name" value="WH_DNA-bd_sf"/>
</dbReference>
<dbReference type="InterPro" id="IPR050211">
    <property type="entry name" value="FOX_domain-containing"/>
</dbReference>
<comment type="subcellular location">
    <subcellularLocation>
        <location evidence="1 6">Nucleus</location>
    </subcellularLocation>
</comment>
<feature type="region of interest" description="Disordered" evidence="7">
    <location>
        <begin position="641"/>
        <end position="667"/>
    </location>
</feature>
<evidence type="ECO:0000256" key="5">
    <source>
        <dbReference type="ARBA" id="ARBA00023242"/>
    </source>
</evidence>
<feature type="DNA-binding region" description="Fork-head" evidence="6">
    <location>
        <begin position="469"/>
        <end position="563"/>
    </location>
</feature>
<dbReference type="Gene3D" id="1.10.10.10">
    <property type="entry name" value="Winged helix-like DNA-binding domain superfamily/Winged helix DNA-binding domain"/>
    <property type="match status" value="1"/>
</dbReference>
<dbReference type="InterPro" id="IPR036388">
    <property type="entry name" value="WH-like_DNA-bd_sf"/>
</dbReference>
<dbReference type="GO" id="GO:0030154">
    <property type="term" value="P:cell differentiation"/>
    <property type="evidence" value="ECO:0007669"/>
    <property type="project" value="TreeGrafter"/>
</dbReference>
<dbReference type="GO" id="GO:0000981">
    <property type="term" value="F:DNA-binding transcription factor activity, RNA polymerase II-specific"/>
    <property type="evidence" value="ECO:0007669"/>
    <property type="project" value="TreeGrafter"/>
</dbReference>
<feature type="compositionally biased region" description="Low complexity" evidence="7">
    <location>
        <begin position="90"/>
        <end position="108"/>
    </location>
</feature>
<dbReference type="Proteomes" id="UP000762676">
    <property type="component" value="Unassembled WGS sequence"/>
</dbReference>
<dbReference type="SMART" id="SM00339">
    <property type="entry name" value="FH"/>
    <property type="match status" value="1"/>
</dbReference>
<evidence type="ECO:0000256" key="2">
    <source>
        <dbReference type="ARBA" id="ARBA00023015"/>
    </source>
</evidence>
<dbReference type="EMBL" id="BMAT01005364">
    <property type="protein sequence ID" value="GFR91840.1"/>
    <property type="molecule type" value="Genomic_DNA"/>
</dbReference>
<organism evidence="9 10">
    <name type="scientific">Elysia marginata</name>
    <dbReference type="NCBI Taxonomy" id="1093978"/>
    <lineage>
        <taxon>Eukaryota</taxon>
        <taxon>Metazoa</taxon>
        <taxon>Spiralia</taxon>
        <taxon>Lophotrochozoa</taxon>
        <taxon>Mollusca</taxon>
        <taxon>Gastropoda</taxon>
        <taxon>Heterobranchia</taxon>
        <taxon>Euthyneura</taxon>
        <taxon>Panpulmonata</taxon>
        <taxon>Sacoglossa</taxon>
        <taxon>Placobranchoidea</taxon>
        <taxon>Plakobranchidae</taxon>
        <taxon>Elysia</taxon>
    </lineage>
</organism>
<feature type="domain" description="Fork-head" evidence="8">
    <location>
        <begin position="469"/>
        <end position="563"/>
    </location>
</feature>
<keyword evidence="3 6" id="KW-0238">DNA-binding</keyword>
<feature type="compositionally biased region" description="Low complexity" evidence="7">
    <location>
        <begin position="788"/>
        <end position="798"/>
    </location>
</feature>
<dbReference type="GO" id="GO:0005634">
    <property type="term" value="C:nucleus"/>
    <property type="evidence" value="ECO:0007669"/>
    <property type="project" value="UniProtKB-SubCell"/>
</dbReference>
<feature type="compositionally biased region" description="Polar residues" evidence="7">
    <location>
        <begin position="327"/>
        <end position="339"/>
    </location>
</feature>
<dbReference type="GO" id="GO:0000978">
    <property type="term" value="F:RNA polymerase II cis-regulatory region sequence-specific DNA binding"/>
    <property type="evidence" value="ECO:0007669"/>
    <property type="project" value="TreeGrafter"/>
</dbReference>
<feature type="compositionally biased region" description="Pro residues" evidence="7">
    <location>
        <begin position="733"/>
        <end position="749"/>
    </location>
</feature>
<keyword evidence="4" id="KW-0804">Transcription</keyword>
<dbReference type="PROSITE" id="PS00658">
    <property type="entry name" value="FORK_HEAD_2"/>
    <property type="match status" value="1"/>
</dbReference>
<feature type="compositionally biased region" description="Low complexity" evidence="7">
    <location>
        <begin position="713"/>
        <end position="732"/>
    </location>
</feature>
<proteinExistence type="predicted"/>
<evidence type="ECO:0000256" key="1">
    <source>
        <dbReference type="ARBA" id="ARBA00004123"/>
    </source>
</evidence>
<dbReference type="FunFam" id="1.10.10.10:FF:000016">
    <property type="entry name" value="Forkhead box protein I1"/>
    <property type="match status" value="1"/>
</dbReference>
<dbReference type="GO" id="GO:0009653">
    <property type="term" value="P:anatomical structure morphogenesis"/>
    <property type="evidence" value="ECO:0007669"/>
    <property type="project" value="TreeGrafter"/>
</dbReference>
<dbReference type="PROSITE" id="PS50039">
    <property type="entry name" value="FORK_HEAD_3"/>
    <property type="match status" value="1"/>
</dbReference>
<dbReference type="PRINTS" id="PR00053">
    <property type="entry name" value="FORKHEAD"/>
</dbReference>
<feature type="region of interest" description="Disordered" evidence="7">
    <location>
        <begin position="408"/>
        <end position="464"/>
    </location>
</feature>
<keyword evidence="2" id="KW-0805">Transcription regulation</keyword>
<keyword evidence="10" id="KW-1185">Reference proteome</keyword>
<accession>A0AAV4H303</accession>
<gene>
    <name evidence="9" type="ORF">ElyMa_002602800</name>
</gene>
<sequence>MRYDAMNLSLAFPPSAGLSQAHPHLLLQQQQQQQQQQLQLAGYANVDTMNAANKSPPVHLANQLHLTSSPGGVVGTLPQAPPISSGLHNSLSPLSSTSTKSSSSADSATLSGFPAALNPFHQHGLTLTHPALSSHQRDRLNLLQQRQQPDDHLLSAAHLDSATSKHGLLAAKMSQLFGGTHPTFHHLDRERYSDFVRKLSGNQSHPHNPYLSSSNCPPGDSDSRCKQDGHPSSLSPSSDRGRGVSSPSSRPLSPSVSPGADAIDKSPRPKTPTACSSESKDNAEGYAKDRDSTSSINARDNTRESFEMEVGRVDGGTPQHFLGTAYPSPSYTGNDNIGSNADDDDEFLQVDSPAPSPQHALNSEGVDISNELHATSTSSHKDDHVPLGLSKHEGDNLKDIMSRYDKEDIDHDIFEPDDDKDDDHDDHRRLTSPMANDNEEEDELNKSLDDESHGTEGMNNMKKKSSLVKPPYSYIALITMSILQSPRKRLTLSGICEFIMNRFPYFREKFPAWQNSIRHNLSLNDCFVKIPREPGNPGKGNYWTLDPASEDMFDNGSFLRRRKRYKRSSHLDMMGQAGPFMSPADSYFHHHGFLGPHGPTPGGPAPFHPHHGPLGYNPYISPPGLGAHHPLSMMQGDFAGVRGHHPAHPNHPAAGSPHFHLPLGLPPLSHPAPLTPLSHHRNINSQLRHLEKCESERDSLVSSVNHISERKSYSPQTSPRSSPSPKATSAIASPPPSSSSSSSPPPPPSSVAFVATPKSLQSPTSLSSVSSSAPKKGFTIDNIMGITSSTSNAQSSSSSPPPRTLSPTSSYKLQPKSHITSLSPSRPSPPSSTPGAQQPPQPSSAAVAAAAAAAALFPAYRAGLAGLNLSSPSLSSSLSSFQALRSGGAWDIAGRPGTGTSAYASPFASPLSGLTPLDLEKYRQYVQACAMTGWPR</sequence>
<evidence type="ECO:0000313" key="9">
    <source>
        <dbReference type="EMBL" id="GFR91840.1"/>
    </source>
</evidence>